<name>A0A7Y6B209_9SPHN</name>
<evidence type="ECO:0000313" key="1">
    <source>
        <dbReference type="EMBL" id="NUU45987.1"/>
    </source>
</evidence>
<organism evidence="1 2">
    <name type="scientific">Sphingomonas zeae</name>
    <dbReference type="NCBI Taxonomy" id="1646122"/>
    <lineage>
        <taxon>Bacteria</taxon>
        <taxon>Pseudomonadati</taxon>
        <taxon>Pseudomonadota</taxon>
        <taxon>Alphaproteobacteria</taxon>
        <taxon>Sphingomonadales</taxon>
        <taxon>Sphingomonadaceae</taxon>
        <taxon>Sphingomonas</taxon>
    </lineage>
</organism>
<gene>
    <name evidence="1" type="ORF">HP438_03225</name>
</gene>
<protein>
    <submittedName>
        <fullName evidence="1">Uncharacterized protein</fullName>
    </submittedName>
</protein>
<dbReference type="RefSeq" id="WP_175310767.1">
    <property type="nucleotide sequence ID" value="NZ_CBCRYR010000030.1"/>
</dbReference>
<sequence length="67" mass="7747">MLGSLLSVFRQAPVDRLAPLRADLDAALAERRMQRPTSPRLETRRFELARPKVEELRRSLADQQVTF</sequence>
<proteinExistence type="predicted"/>
<evidence type="ECO:0000313" key="2">
    <source>
        <dbReference type="Proteomes" id="UP000536441"/>
    </source>
</evidence>
<keyword evidence="2" id="KW-1185">Reference proteome</keyword>
<accession>A0A7Y6B209</accession>
<comment type="caution">
    <text evidence="1">The sequence shown here is derived from an EMBL/GenBank/DDBJ whole genome shotgun (WGS) entry which is preliminary data.</text>
</comment>
<dbReference type="EMBL" id="JABMCH010000050">
    <property type="protein sequence ID" value="NUU45987.1"/>
    <property type="molecule type" value="Genomic_DNA"/>
</dbReference>
<reference evidence="1 2" key="1">
    <citation type="submission" date="2020-05" db="EMBL/GenBank/DDBJ databases">
        <title>Genome Sequencing of Type Strains.</title>
        <authorList>
            <person name="Lemaire J.F."/>
            <person name="Inderbitzin P."/>
            <person name="Gregorio O.A."/>
            <person name="Collins S.B."/>
            <person name="Wespe N."/>
            <person name="Knight-Connoni V."/>
        </authorList>
    </citation>
    <scope>NUCLEOTIDE SEQUENCE [LARGE SCALE GENOMIC DNA]</scope>
    <source>
        <strain evidence="1 2">DSM 100049</strain>
    </source>
</reference>
<dbReference type="AlphaFoldDB" id="A0A7Y6B209"/>
<dbReference type="Proteomes" id="UP000536441">
    <property type="component" value="Unassembled WGS sequence"/>
</dbReference>